<evidence type="ECO:0000313" key="5">
    <source>
        <dbReference type="Proteomes" id="UP000823388"/>
    </source>
</evidence>
<protein>
    <recommendedName>
        <fullName evidence="3">CCHC-type domain-containing protein</fullName>
    </recommendedName>
</protein>
<reference evidence="4" key="1">
    <citation type="submission" date="2020-05" db="EMBL/GenBank/DDBJ databases">
        <title>WGS assembly of Panicum virgatum.</title>
        <authorList>
            <person name="Lovell J.T."/>
            <person name="Jenkins J."/>
            <person name="Shu S."/>
            <person name="Juenger T.E."/>
            <person name="Schmutz J."/>
        </authorList>
    </citation>
    <scope>NUCLEOTIDE SEQUENCE</scope>
    <source>
        <strain evidence="4">AP13</strain>
    </source>
</reference>
<evidence type="ECO:0000259" key="3">
    <source>
        <dbReference type="PROSITE" id="PS50158"/>
    </source>
</evidence>
<feature type="domain" description="CCHC-type" evidence="3">
    <location>
        <begin position="228"/>
        <end position="242"/>
    </location>
</feature>
<sequence length="323" mass="37398">MATKEFEELALDGTNYLTWASDIEIALASRGLLATIEPAQAGVVLQDKQVYTALALLRFYIHKDLKAEYLMTKNPRELWDSLKERYEQQKELIWPEANHEWNHLRLQDFKSVADYNHAIEKTLSTMLPSDRVLQQQYRAKNYHVYSQLIHTLTQAEKHAELLMKNHHKHPVGSALLPEVHNVQKNAKNKKFNGTTPKNKFGKRKHNKGQRPNSYKRNKDNARSKNDNKCHRCGDFSHFSKNCSAPKHLVALYQKSLKESKHPRGTRYETHFNLASEIVKDKGCSHKEPKEQENNNTLHIEEKIPSTDNILIDFGSGDMFGDMD</sequence>
<keyword evidence="1" id="KW-0479">Metal-binding</keyword>
<gene>
    <name evidence="4" type="ORF">PVAP13_1NG124719</name>
</gene>
<dbReference type="GO" id="GO:0008270">
    <property type="term" value="F:zinc ion binding"/>
    <property type="evidence" value="ECO:0007669"/>
    <property type="project" value="UniProtKB-KW"/>
</dbReference>
<keyword evidence="5" id="KW-1185">Reference proteome</keyword>
<accession>A0A8T0X2C5</accession>
<dbReference type="InterPro" id="IPR001878">
    <property type="entry name" value="Znf_CCHC"/>
</dbReference>
<comment type="caution">
    <text evidence="4">The sequence shown here is derived from an EMBL/GenBank/DDBJ whole genome shotgun (WGS) entry which is preliminary data.</text>
</comment>
<dbReference type="Proteomes" id="UP000823388">
    <property type="component" value="Chromosome 1N"/>
</dbReference>
<feature type="compositionally biased region" description="Basic residues" evidence="2">
    <location>
        <begin position="199"/>
        <end position="208"/>
    </location>
</feature>
<feature type="compositionally biased region" description="Basic and acidic residues" evidence="2">
    <location>
        <begin position="216"/>
        <end position="227"/>
    </location>
</feature>
<name>A0A8T0X2C5_PANVG</name>
<dbReference type="GO" id="GO:0003676">
    <property type="term" value="F:nucleic acid binding"/>
    <property type="evidence" value="ECO:0007669"/>
    <property type="project" value="InterPro"/>
</dbReference>
<proteinExistence type="predicted"/>
<dbReference type="EMBL" id="CM029038">
    <property type="protein sequence ID" value="KAG2649679.1"/>
    <property type="molecule type" value="Genomic_DNA"/>
</dbReference>
<keyword evidence="1" id="KW-0862">Zinc</keyword>
<feature type="region of interest" description="Disordered" evidence="2">
    <location>
        <begin position="184"/>
        <end position="227"/>
    </location>
</feature>
<organism evidence="4 5">
    <name type="scientific">Panicum virgatum</name>
    <name type="common">Blackwell switchgrass</name>
    <dbReference type="NCBI Taxonomy" id="38727"/>
    <lineage>
        <taxon>Eukaryota</taxon>
        <taxon>Viridiplantae</taxon>
        <taxon>Streptophyta</taxon>
        <taxon>Embryophyta</taxon>
        <taxon>Tracheophyta</taxon>
        <taxon>Spermatophyta</taxon>
        <taxon>Magnoliopsida</taxon>
        <taxon>Liliopsida</taxon>
        <taxon>Poales</taxon>
        <taxon>Poaceae</taxon>
        <taxon>PACMAD clade</taxon>
        <taxon>Panicoideae</taxon>
        <taxon>Panicodae</taxon>
        <taxon>Paniceae</taxon>
        <taxon>Panicinae</taxon>
        <taxon>Panicum</taxon>
        <taxon>Panicum sect. Hiantes</taxon>
    </lineage>
</organism>
<dbReference type="InterPro" id="IPR036875">
    <property type="entry name" value="Znf_CCHC_sf"/>
</dbReference>
<evidence type="ECO:0000313" key="4">
    <source>
        <dbReference type="EMBL" id="KAG2649679.1"/>
    </source>
</evidence>
<dbReference type="AlphaFoldDB" id="A0A8T0X2C5"/>
<evidence type="ECO:0000256" key="1">
    <source>
        <dbReference type="PROSITE-ProRule" id="PRU00047"/>
    </source>
</evidence>
<evidence type="ECO:0000256" key="2">
    <source>
        <dbReference type="SAM" id="MobiDB-lite"/>
    </source>
</evidence>
<keyword evidence="1" id="KW-0863">Zinc-finger</keyword>
<dbReference type="PANTHER" id="PTHR33325">
    <property type="entry name" value="ZINC FINGER, CCHC-TYPE-RELATED"/>
    <property type="match status" value="1"/>
</dbReference>
<dbReference type="PANTHER" id="PTHR33325:SF11">
    <property type="entry name" value="COLD SHOCK DOMAIN-CONTAINING PROTEIN 4-LIKE"/>
    <property type="match status" value="1"/>
</dbReference>
<dbReference type="PROSITE" id="PS50158">
    <property type="entry name" value="ZF_CCHC"/>
    <property type="match status" value="1"/>
</dbReference>
<dbReference type="SUPFAM" id="SSF57756">
    <property type="entry name" value="Retrovirus zinc finger-like domains"/>
    <property type="match status" value="1"/>
</dbReference>